<dbReference type="InterPro" id="IPR045250">
    <property type="entry name" value="p23-like"/>
</dbReference>
<name>A0A2H8TMG9_9HEMI</name>
<dbReference type="AlphaFoldDB" id="A0A2H8TMG9"/>
<dbReference type="FunFam" id="2.60.40.790:FF:000013">
    <property type="entry name" value="Very-long-chain (3R)-3-hydroxyacyl-CoA dehydratase"/>
    <property type="match status" value="1"/>
</dbReference>
<dbReference type="PANTHER" id="PTHR22932">
    <property type="entry name" value="TELOMERASE-BINDING PROTEIN P23 HSP90 CO-CHAPERONE"/>
    <property type="match status" value="1"/>
</dbReference>
<dbReference type="GO" id="GO:0005634">
    <property type="term" value="C:nucleus"/>
    <property type="evidence" value="ECO:0007669"/>
    <property type="project" value="TreeGrafter"/>
</dbReference>
<dbReference type="Gene3D" id="2.60.40.790">
    <property type="match status" value="1"/>
</dbReference>
<organism evidence="4">
    <name type="scientific">Melanaphis sacchari</name>
    <dbReference type="NCBI Taxonomy" id="742174"/>
    <lineage>
        <taxon>Eukaryota</taxon>
        <taxon>Metazoa</taxon>
        <taxon>Ecdysozoa</taxon>
        <taxon>Arthropoda</taxon>
        <taxon>Hexapoda</taxon>
        <taxon>Insecta</taxon>
        <taxon>Pterygota</taxon>
        <taxon>Neoptera</taxon>
        <taxon>Paraneoptera</taxon>
        <taxon>Hemiptera</taxon>
        <taxon>Sternorrhyncha</taxon>
        <taxon>Aphidomorpha</taxon>
        <taxon>Aphidoidea</taxon>
        <taxon>Aphididae</taxon>
        <taxon>Aphidini</taxon>
        <taxon>Melanaphis</taxon>
    </lineage>
</organism>
<dbReference type="InterPro" id="IPR007052">
    <property type="entry name" value="CS_dom"/>
</dbReference>
<dbReference type="Pfam" id="PF04969">
    <property type="entry name" value="CS"/>
    <property type="match status" value="1"/>
</dbReference>
<dbReference type="CDD" id="cd06465">
    <property type="entry name" value="p23_hB-ind1_like"/>
    <property type="match status" value="1"/>
</dbReference>
<dbReference type="GO" id="GO:0051879">
    <property type="term" value="F:Hsp90 protein binding"/>
    <property type="evidence" value="ECO:0007669"/>
    <property type="project" value="InterPro"/>
</dbReference>
<protein>
    <submittedName>
        <fullName evidence="4">Protein wos2</fullName>
    </submittedName>
</protein>
<feature type="compositionally biased region" description="Gly residues" evidence="2">
    <location>
        <begin position="142"/>
        <end position="155"/>
    </location>
</feature>
<gene>
    <name evidence="4" type="primary">wos2_8</name>
</gene>
<feature type="compositionally biased region" description="Gly residues" evidence="2">
    <location>
        <begin position="124"/>
        <end position="133"/>
    </location>
</feature>
<accession>A0A2H8TMG9</accession>
<proteinExistence type="inferred from homology"/>
<sequence length="204" mass="22652">MHQLTMIPPVVWAQRNNVIYVTICVEDSVNPDIKIEPEQIIFRSIAGFEVKNLYEITIPLYAPIEPENSKTTVSGRNIELVLQKPSTDTKYWPHLTKEKKKYHWLKVDFKKWKDEDDSDDETGSGAGGIGGDGNIDDMLSMMGGGGGGPKFGGLGDYNEPSDEDSDDEEMPELDDIENETAGKGKEKSEETMPNLEEVKPATTA</sequence>
<dbReference type="GO" id="GO:0006457">
    <property type="term" value="P:protein folding"/>
    <property type="evidence" value="ECO:0007669"/>
    <property type="project" value="TreeGrafter"/>
</dbReference>
<dbReference type="GO" id="GO:0005829">
    <property type="term" value="C:cytosol"/>
    <property type="evidence" value="ECO:0007669"/>
    <property type="project" value="TreeGrafter"/>
</dbReference>
<feature type="compositionally biased region" description="Basic and acidic residues" evidence="2">
    <location>
        <begin position="180"/>
        <end position="190"/>
    </location>
</feature>
<feature type="compositionally biased region" description="Acidic residues" evidence="2">
    <location>
        <begin position="159"/>
        <end position="178"/>
    </location>
</feature>
<dbReference type="OrthoDB" id="1564555at2759"/>
<comment type="similarity">
    <text evidence="1">Belongs to the p23/wos2 family.</text>
</comment>
<dbReference type="GO" id="GO:0051131">
    <property type="term" value="P:chaperone-mediated protein complex assembly"/>
    <property type="evidence" value="ECO:0007669"/>
    <property type="project" value="TreeGrafter"/>
</dbReference>
<evidence type="ECO:0000259" key="3">
    <source>
        <dbReference type="PROSITE" id="PS51203"/>
    </source>
</evidence>
<dbReference type="GO" id="GO:0051087">
    <property type="term" value="F:protein-folding chaperone binding"/>
    <property type="evidence" value="ECO:0007669"/>
    <property type="project" value="TreeGrafter"/>
</dbReference>
<evidence type="ECO:0000256" key="1">
    <source>
        <dbReference type="ARBA" id="ARBA00025733"/>
    </source>
</evidence>
<dbReference type="InterPro" id="IPR008978">
    <property type="entry name" value="HSP20-like_chaperone"/>
</dbReference>
<evidence type="ECO:0000313" key="4">
    <source>
        <dbReference type="EMBL" id="MBW14478.1"/>
    </source>
</evidence>
<reference evidence="4" key="1">
    <citation type="submission" date="2017-10" db="EMBL/GenBank/DDBJ databases">
        <title>Transcriptome Assembly of Sugarcane Aphid Adults.</title>
        <authorList>
            <person name="Scully E.D."/>
            <person name="Palmer N.A."/>
            <person name="Geib S.M."/>
            <person name="Sarath G."/>
            <person name="Sattler S.E."/>
        </authorList>
    </citation>
    <scope>NUCLEOTIDE SEQUENCE</scope>
    <source>
        <tissue evidence="4">Whole body</tissue>
    </source>
</reference>
<dbReference type="SUPFAM" id="SSF49764">
    <property type="entry name" value="HSP20-like chaperones"/>
    <property type="match status" value="1"/>
</dbReference>
<feature type="region of interest" description="Disordered" evidence="2">
    <location>
        <begin position="114"/>
        <end position="204"/>
    </location>
</feature>
<dbReference type="PROSITE" id="PS51203">
    <property type="entry name" value="CS"/>
    <property type="match status" value="1"/>
</dbReference>
<evidence type="ECO:0000256" key="2">
    <source>
        <dbReference type="SAM" id="MobiDB-lite"/>
    </source>
</evidence>
<dbReference type="EMBL" id="GFXV01002673">
    <property type="protein sequence ID" value="MBW14478.1"/>
    <property type="molecule type" value="Transcribed_RNA"/>
</dbReference>
<dbReference type="PANTHER" id="PTHR22932:SF1">
    <property type="entry name" value="CO-CHAPERONE PROTEIN DAF-41"/>
    <property type="match status" value="1"/>
</dbReference>
<feature type="domain" description="CS" evidence="3">
    <location>
        <begin position="5"/>
        <end position="96"/>
    </location>
</feature>